<gene>
    <name evidence="1" type="ORF">M8818_004355</name>
</gene>
<proteinExistence type="predicted"/>
<name>A0ACC3SBT5_9PEZI</name>
<dbReference type="EMBL" id="JAMKPW020000022">
    <property type="protein sequence ID" value="KAK8206522.1"/>
    <property type="molecule type" value="Genomic_DNA"/>
</dbReference>
<sequence length="703" mass="80333">MLSTLQTRYQRVETALNALVESLSAYNPSLSGLDELLAADEEVGKGLEQLAVHQTNYARILSLRQTADSLDDTIKSTVRLLADTRKSLLDVQSAPTDALGREVQVDDLLSYARFISKTTVPPTFRRPLPKDILSTQATEPKDEDVPMTEITNGIATPSAAAQDGESHTQDQGANGIGVAALSQETKAMLDPVAQLPFVPWPSQDVIRAGALADIQLMLEDGKDPSTVLSKEEQEAEDKRKAEEAERLKQEEEERARRRRETARKRKRDSAKRKRERRSTAEAEQELVISDERRLHMEALQAWNNSQASEQLNPIEERLAATISIESALTPETFSKCNPQTQSPLFGLPPELRTHIFNLALGQHEDEENPYDEESYYWRPGYYAPRYVNTGLLGSCRLAWLEGNHIPISSTTFTDWFFRGPMFRRRHGQLDISTHRNYLNRLYDVFNGMTHNNLANLTQIRIFTELRWIEVLPNNSLMFERIFGPPPMPYQLPRSLTISIRHTDWRDWDTKADLIFDQGWLQEALDHPCRSYLKEFRLELETVKCKSAQLDKIAESLSELRGASHMRGNVLQTFESCDTLTTKSWWQGTARINGQVWDLHAGEKTLDYYVVTLVWRPVEEEMRCVRAANNAIAHGAMQVENFVYYGESKAWLEGSWRKTKRGGRRDQIPKGQFNARQEAIRALLKARKEQHKKWKSEGSLLKLV</sequence>
<evidence type="ECO:0000313" key="1">
    <source>
        <dbReference type="EMBL" id="KAK8206522.1"/>
    </source>
</evidence>
<dbReference type="Proteomes" id="UP001320706">
    <property type="component" value="Unassembled WGS sequence"/>
</dbReference>
<keyword evidence="2" id="KW-1185">Reference proteome</keyword>
<protein>
    <submittedName>
        <fullName evidence="1">Uncharacterized protein</fullName>
    </submittedName>
</protein>
<comment type="caution">
    <text evidence="1">The sequence shown here is derived from an EMBL/GenBank/DDBJ whole genome shotgun (WGS) entry which is preliminary data.</text>
</comment>
<accession>A0ACC3SBT5</accession>
<evidence type="ECO:0000313" key="2">
    <source>
        <dbReference type="Proteomes" id="UP001320706"/>
    </source>
</evidence>
<organism evidence="1 2">
    <name type="scientific">Zalaria obscura</name>
    <dbReference type="NCBI Taxonomy" id="2024903"/>
    <lineage>
        <taxon>Eukaryota</taxon>
        <taxon>Fungi</taxon>
        <taxon>Dikarya</taxon>
        <taxon>Ascomycota</taxon>
        <taxon>Pezizomycotina</taxon>
        <taxon>Dothideomycetes</taxon>
        <taxon>Dothideomycetidae</taxon>
        <taxon>Dothideales</taxon>
        <taxon>Zalariaceae</taxon>
        <taxon>Zalaria</taxon>
    </lineage>
</organism>
<reference evidence="1" key="1">
    <citation type="submission" date="2024-02" db="EMBL/GenBank/DDBJ databases">
        <title>Metagenome Assembled Genome of Zalaria obscura JY119.</title>
        <authorList>
            <person name="Vighnesh L."/>
            <person name="Jagadeeshwari U."/>
            <person name="Venkata Ramana C."/>
            <person name="Sasikala C."/>
        </authorList>
    </citation>
    <scope>NUCLEOTIDE SEQUENCE</scope>
    <source>
        <strain evidence="1">JY119</strain>
    </source>
</reference>